<protein>
    <submittedName>
        <fullName evidence="3">Uncharacterized protein</fullName>
    </submittedName>
</protein>
<accession>A0ABN2LQC0</accession>
<evidence type="ECO:0000256" key="2">
    <source>
        <dbReference type="ARBA" id="ARBA00045876"/>
    </source>
</evidence>
<evidence type="ECO:0000313" key="3">
    <source>
        <dbReference type="EMBL" id="GAA1793876.1"/>
    </source>
</evidence>
<dbReference type="InterPro" id="IPR016024">
    <property type="entry name" value="ARM-type_fold"/>
</dbReference>
<keyword evidence="1" id="KW-0677">Repeat</keyword>
<dbReference type="PANTHER" id="PTHR12697:SF5">
    <property type="entry name" value="DEOXYHYPUSINE HYDROXYLASE"/>
    <property type="match status" value="1"/>
</dbReference>
<comment type="caution">
    <text evidence="3">The sequence shown here is derived from an EMBL/GenBank/DDBJ whole genome shotgun (WGS) entry which is preliminary data.</text>
</comment>
<dbReference type="InterPro" id="IPR021133">
    <property type="entry name" value="HEAT_type_2"/>
</dbReference>
<name>A0ABN2LQC0_9MICO</name>
<reference evidence="3 4" key="1">
    <citation type="journal article" date="2019" name="Int. J. Syst. Evol. Microbiol.">
        <title>The Global Catalogue of Microorganisms (GCM) 10K type strain sequencing project: providing services to taxonomists for standard genome sequencing and annotation.</title>
        <authorList>
            <consortium name="The Broad Institute Genomics Platform"/>
            <consortium name="The Broad Institute Genome Sequencing Center for Infectious Disease"/>
            <person name="Wu L."/>
            <person name="Ma J."/>
        </authorList>
    </citation>
    <scope>NUCLEOTIDE SEQUENCE [LARGE SCALE GENOMIC DNA]</scope>
    <source>
        <strain evidence="3 4">JCM 15592</strain>
    </source>
</reference>
<dbReference type="InterPro" id="IPR004155">
    <property type="entry name" value="PBS_lyase_HEAT"/>
</dbReference>
<dbReference type="RefSeq" id="WP_344083927.1">
    <property type="nucleotide sequence ID" value="NZ_BAAAPO010000027.1"/>
</dbReference>
<dbReference type="Pfam" id="PF13646">
    <property type="entry name" value="HEAT_2"/>
    <property type="match status" value="2"/>
</dbReference>
<evidence type="ECO:0000313" key="4">
    <source>
        <dbReference type="Proteomes" id="UP001499938"/>
    </source>
</evidence>
<sequence length="1194" mass="132273">MPADVKKTHFNIVVGHPGDATHEAQAVKDSINEWFGPPRADYFEVEIKIWSDPDWVEANSHAETQQQAILDYCRKADLVIGVFHRKVGTPTDGYESGTVAEVEVGDPSRVLVTAENYRAEDDRADDAVPIPDEPAIDGWFQGPPGRERGLQRVLTRWRSNRREGHGDEDDARSVQEFSSLANLRIMVFNILKTELQDRVEGLPDPAQFERTCRAVSRQVSNEIGKYSSDLFVARTAVARELSAFASSPSAIAALTGDAGMGKSNQMCHMALTTQDSVSLLLQAKSIANGGTEEDFWMTVRSRLVDGGLQGDGLQAASRARLEQCAPHEIRPLLDKWLTVLDRRLTIFVDGVNEHHARLDSGDNRDSELPRTLGHLAVGVAGSPIKVVISCRAVDWWKFECEADLAARLYDPQGTGQASDKRIIIGRFSDTEFEKAEQAYRKVYCYRGRPTGVLGQLCRDPLLLRFTAEAFRDAQLPPGANRRGVFHAYTNEKLPQQPRGQLRGRLLMLAHVTYENAVTKGADEVALDDAIAILGSGSMTGQDAIKTLQGLDVVVDVSDDPTTQGLTQRVRFKHDAFFEYVAAEAIIERTLRHLESKDELVAAVRSFVDAAGSVRFLEGILTHLLLHLATERNTETNGPLEAAFTLLEETAQGRRPGSSRDIDAEGERGSTSERWKRFVCNFVLADPRSGHDLIDSIKALAVDGDASVRYFAGLALGTIDVTVMRDPARTGLDVAPAHTEWLCGHPEWRARETAGSALAQLYEHEAHVERLLAGLAEDLNWRVRRQAGNTLGDLFTTNPTLAQRLTSEWRSSDRWRLRRAVVQGRRGLLTDPQHAFETVRRIAEDEILDVRWRAVSVAAHLGGVDRSLIPCCLDLLKQLVKDEDVWVRRQVAFFLPDIQRLASEVGPECVAVSESIIEACVQDEHPHVRWEAARSLGAFRPADQEIARRHLSAAWEHVRAMAKLEDLDSVEFAARYSMAVLEPPKAAPSLGRRAIATTTSAGDALSALRSDKRTRVEEVARSLRAPADPKFMNSELMKNDRYTNIFRVLEEERSTGDLATFDLIRADEDEGLRWASASQIAYLGLGGDAVLGIVRDYMKDYQYWVRRECITAVAKELARPDGAAEWRTAEIVEIILTAAHDAEPEVRFAAMECLGSLVSDEGASESVRQALRALVNDPEPQIASRARDLCAGVPA</sequence>
<dbReference type="InterPro" id="IPR000357">
    <property type="entry name" value="HEAT"/>
</dbReference>
<dbReference type="SMART" id="SM00567">
    <property type="entry name" value="EZ_HEAT"/>
    <property type="match status" value="5"/>
</dbReference>
<proteinExistence type="predicted"/>
<comment type="function">
    <text evidence="2">Catalyzes the hydroxylation of the N(6)-(4-aminobutyl)-L-lysine intermediate produced by deoxyhypusine synthase/DHPS on a critical lysine of the eukaryotic translation initiation factor 5A/eIF-5A. This is the second step of the post-translational modification of that lysine into an unusual amino acid residue named hypusine. Hypusination is unique to mature eIF-5A factor and is essential for its function.</text>
</comment>
<dbReference type="SUPFAM" id="SSF48371">
    <property type="entry name" value="ARM repeat"/>
    <property type="match status" value="1"/>
</dbReference>
<dbReference type="PROSITE" id="PS50077">
    <property type="entry name" value="HEAT_REPEAT"/>
    <property type="match status" value="1"/>
</dbReference>
<dbReference type="Gene3D" id="1.25.10.10">
    <property type="entry name" value="Leucine-rich Repeat Variant"/>
    <property type="match status" value="3"/>
</dbReference>
<dbReference type="Proteomes" id="UP001499938">
    <property type="component" value="Unassembled WGS sequence"/>
</dbReference>
<dbReference type="PANTHER" id="PTHR12697">
    <property type="entry name" value="PBS LYASE HEAT-LIKE PROTEIN"/>
    <property type="match status" value="1"/>
</dbReference>
<dbReference type="InterPro" id="IPR011989">
    <property type="entry name" value="ARM-like"/>
</dbReference>
<dbReference type="EMBL" id="BAAAPO010000027">
    <property type="protein sequence ID" value="GAA1793876.1"/>
    <property type="molecule type" value="Genomic_DNA"/>
</dbReference>
<gene>
    <name evidence="3" type="ORF">GCM10009811_18300</name>
</gene>
<dbReference type="Pfam" id="PF02985">
    <property type="entry name" value="HEAT"/>
    <property type="match status" value="1"/>
</dbReference>
<evidence type="ECO:0000256" key="1">
    <source>
        <dbReference type="ARBA" id="ARBA00022737"/>
    </source>
</evidence>
<keyword evidence="4" id="KW-1185">Reference proteome</keyword>
<organism evidence="3 4">
    <name type="scientific">Nostocoides veronense</name>
    <dbReference type="NCBI Taxonomy" id="330836"/>
    <lineage>
        <taxon>Bacteria</taxon>
        <taxon>Bacillati</taxon>
        <taxon>Actinomycetota</taxon>
        <taxon>Actinomycetes</taxon>
        <taxon>Micrococcales</taxon>
        <taxon>Intrasporangiaceae</taxon>
        <taxon>Nostocoides</taxon>
    </lineage>
</organism>